<dbReference type="EMBL" id="JAASRM010000001">
    <property type="protein sequence ID" value="NIK87591.1"/>
    <property type="molecule type" value="Genomic_DNA"/>
</dbReference>
<evidence type="ECO:0000256" key="3">
    <source>
        <dbReference type="ARBA" id="ARBA00023012"/>
    </source>
</evidence>
<evidence type="ECO:0000256" key="1">
    <source>
        <dbReference type="ARBA" id="ARBA00022679"/>
    </source>
</evidence>
<dbReference type="GO" id="GO:0000155">
    <property type="term" value="F:phosphorelay sensor kinase activity"/>
    <property type="evidence" value="ECO:0007669"/>
    <property type="project" value="InterPro"/>
</dbReference>
<keyword evidence="6" id="KW-1185">Reference proteome</keyword>
<dbReference type="SUPFAM" id="SSF55874">
    <property type="entry name" value="ATPase domain of HSP90 chaperone/DNA topoisomerase II/histidine kinase"/>
    <property type="match status" value="1"/>
</dbReference>
<dbReference type="Pfam" id="PF02518">
    <property type="entry name" value="HATPase_c"/>
    <property type="match status" value="1"/>
</dbReference>
<comment type="caution">
    <text evidence="5">The sequence shown here is derived from an EMBL/GenBank/DDBJ whole genome shotgun (WGS) entry which is preliminary data.</text>
</comment>
<dbReference type="GO" id="GO:0046983">
    <property type="term" value="F:protein dimerization activity"/>
    <property type="evidence" value="ECO:0007669"/>
    <property type="project" value="InterPro"/>
</dbReference>
<dbReference type="AlphaFoldDB" id="A0A846MWR7"/>
<dbReference type="Gene3D" id="1.20.5.1930">
    <property type="match status" value="1"/>
</dbReference>
<dbReference type="Pfam" id="PF07730">
    <property type="entry name" value="HisKA_3"/>
    <property type="match status" value="1"/>
</dbReference>
<dbReference type="InterPro" id="IPR036890">
    <property type="entry name" value="HATPase_C_sf"/>
</dbReference>
<gene>
    <name evidence="5" type="ORF">FHS83_000909</name>
</gene>
<evidence type="ECO:0000259" key="4">
    <source>
        <dbReference type="SMART" id="SM00387"/>
    </source>
</evidence>
<dbReference type="RefSeq" id="WP_167081346.1">
    <property type="nucleotide sequence ID" value="NZ_BAAADC010000001.1"/>
</dbReference>
<dbReference type="PANTHER" id="PTHR24421">
    <property type="entry name" value="NITRATE/NITRITE SENSOR PROTEIN NARX-RELATED"/>
    <property type="match status" value="1"/>
</dbReference>
<evidence type="ECO:0000313" key="6">
    <source>
        <dbReference type="Proteomes" id="UP000570514"/>
    </source>
</evidence>
<protein>
    <submittedName>
        <fullName evidence="5">Signal transduction histidine kinase</fullName>
    </submittedName>
</protein>
<dbReference type="Proteomes" id="UP000570514">
    <property type="component" value="Unassembled WGS sequence"/>
</dbReference>
<sequence>MGRRISIALLLLALLWFAYSLRLRAVANRIRAQMNERRDERERITRELYDTLLQSVQGLIMRFSNIAQDITTIPSTHREMIDALDSADAIIIEGRDRVHALHQWSDTRSLSDLVRRTAERLLRPEKVETRVVIEGSQRDVYPAVTDELLRITDEALFNIAHHAQARNVTIAIIFGPKALTLRIIDDGIGIAPAIVAQDGVTGHFGLVGMRERAAKIGGQLAITPGLTRGTQVEVTVGAEIAYADRSRSIWLAWWRRFAMVRSDE</sequence>
<dbReference type="InterPro" id="IPR050482">
    <property type="entry name" value="Sensor_HK_TwoCompSys"/>
</dbReference>
<evidence type="ECO:0000313" key="5">
    <source>
        <dbReference type="EMBL" id="NIK87591.1"/>
    </source>
</evidence>
<name>A0A846MWR7_9PROT</name>
<feature type="domain" description="Histidine kinase/HSP90-like ATPase" evidence="4">
    <location>
        <begin position="143"/>
        <end position="240"/>
    </location>
</feature>
<evidence type="ECO:0000256" key="2">
    <source>
        <dbReference type="ARBA" id="ARBA00022777"/>
    </source>
</evidence>
<reference evidence="5 6" key="1">
    <citation type="submission" date="2020-03" db="EMBL/GenBank/DDBJ databases">
        <title>Genomic Encyclopedia of Type Strains, Phase IV (KMG-IV): sequencing the most valuable type-strain genomes for metagenomic binning, comparative biology and taxonomic classification.</title>
        <authorList>
            <person name="Goeker M."/>
        </authorList>
    </citation>
    <scope>NUCLEOTIDE SEQUENCE [LARGE SCALE GENOMIC DNA]</scope>
    <source>
        <strain evidence="5 6">DSM 19867</strain>
    </source>
</reference>
<dbReference type="CDD" id="cd16917">
    <property type="entry name" value="HATPase_UhpB-NarQ-NarX-like"/>
    <property type="match status" value="1"/>
</dbReference>
<dbReference type="PANTHER" id="PTHR24421:SF62">
    <property type="entry name" value="SENSORY TRANSDUCTION HISTIDINE KINASE"/>
    <property type="match status" value="1"/>
</dbReference>
<keyword evidence="3" id="KW-0902">Two-component regulatory system</keyword>
<keyword evidence="2 5" id="KW-0418">Kinase</keyword>
<dbReference type="SMART" id="SM00387">
    <property type="entry name" value="HATPase_c"/>
    <property type="match status" value="1"/>
</dbReference>
<dbReference type="GO" id="GO:0016020">
    <property type="term" value="C:membrane"/>
    <property type="evidence" value="ECO:0007669"/>
    <property type="project" value="InterPro"/>
</dbReference>
<dbReference type="Gene3D" id="3.30.565.10">
    <property type="entry name" value="Histidine kinase-like ATPase, C-terminal domain"/>
    <property type="match status" value="1"/>
</dbReference>
<dbReference type="InterPro" id="IPR003594">
    <property type="entry name" value="HATPase_dom"/>
</dbReference>
<keyword evidence="1" id="KW-0808">Transferase</keyword>
<organism evidence="5 6">
    <name type="scientific">Rhizomicrobium palustre</name>
    <dbReference type="NCBI Taxonomy" id="189966"/>
    <lineage>
        <taxon>Bacteria</taxon>
        <taxon>Pseudomonadati</taxon>
        <taxon>Pseudomonadota</taxon>
        <taxon>Alphaproteobacteria</taxon>
        <taxon>Micropepsales</taxon>
        <taxon>Micropepsaceae</taxon>
        <taxon>Rhizomicrobium</taxon>
    </lineage>
</organism>
<dbReference type="InterPro" id="IPR011712">
    <property type="entry name" value="Sig_transdc_His_kin_sub3_dim/P"/>
</dbReference>
<accession>A0A846MWR7</accession>
<proteinExistence type="predicted"/>